<reference evidence="2 3" key="1">
    <citation type="submission" date="2015-09" db="EMBL/GenBank/DDBJ databases">
        <title>Sorangium comparison.</title>
        <authorList>
            <person name="Zaburannyi N."/>
            <person name="Bunk B."/>
            <person name="Overmann J."/>
            <person name="Mueller R."/>
        </authorList>
    </citation>
    <scope>NUCLEOTIDE SEQUENCE [LARGE SCALE GENOMIC DNA]</scope>
    <source>
        <strain evidence="2 3">So ce26</strain>
    </source>
</reference>
<accession>A0A2L0EQF3</accession>
<feature type="region of interest" description="Disordered" evidence="1">
    <location>
        <begin position="118"/>
        <end position="147"/>
    </location>
</feature>
<organism evidence="2 3">
    <name type="scientific">Sorangium cellulosum</name>
    <name type="common">Polyangium cellulosum</name>
    <dbReference type="NCBI Taxonomy" id="56"/>
    <lineage>
        <taxon>Bacteria</taxon>
        <taxon>Pseudomonadati</taxon>
        <taxon>Myxococcota</taxon>
        <taxon>Polyangia</taxon>
        <taxon>Polyangiales</taxon>
        <taxon>Polyangiaceae</taxon>
        <taxon>Sorangium</taxon>
    </lineage>
</organism>
<dbReference type="Proteomes" id="UP000238348">
    <property type="component" value="Chromosome"/>
</dbReference>
<gene>
    <name evidence="2" type="ORF">SOCE26_029140</name>
</gene>
<sequence length="147" mass="14315">MDSALDGWCRRKDPVNRGLHFSAGLVAMVVASTLAPACSCSCAVATSFVDPPVGEGEGGAGGDGGQGADGSSGGGGQGGDGAGGGAGGAPGHARAGAGELVSAGEVARSARYRMVFTLGQPTQNQEKTTSRRYRMQGGLIGASGSER</sequence>
<name>A0A2L0EQF3_SORCE</name>
<proteinExistence type="predicted"/>
<dbReference type="EMBL" id="CP012673">
    <property type="protein sequence ID" value="AUX41500.1"/>
    <property type="molecule type" value="Genomic_DNA"/>
</dbReference>
<evidence type="ECO:0000313" key="2">
    <source>
        <dbReference type="EMBL" id="AUX41500.1"/>
    </source>
</evidence>
<evidence type="ECO:0000256" key="1">
    <source>
        <dbReference type="SAM" id="MobiDB-lite"/>
    </source>
</evidence>
<evidence type="ECO:0000313" key="3">
    <source>
        <dbReference type="Proteomes" id="UP000238348"/>
    </source>
</evidence>
<feature type="compositionally biased region" description="Gly residues" evidence="1">
    <location>
        <begin position="55"/>
        <end position="90"/>
    </location>
</feature>
<dbReference type="AlphaFoldDB" id="A0A2L0EQF3"/>
<feature type="region of interest" description="Disordered" evidence="1">
    <location>
        <begin position="51"/>
        <end position="97"/>
    </location>
</feature>
<protein>
    <submittedName>
        <fullName evidence="2">Uncharacterized protein</fullName>
    </submittedName>
</protein>